<accession>A0A5C5VGR3</accession>
<dbReference type="InterPro" id="IPR022265">
    <property type="entry name" value="CHP03790"/>
</dbReference>
<reference evidence="2 3" key="1">
    <citation type="submission" date="2019-02" db="EMBL/GenBank/DDBJ databases">
        <title>Deep-cultivation of Planctomycetes and their phenomic and genomic characterization uncovers novel biology.</title>
        <authorList>
            <person name="Wiegand S."/>
            <person name="Jogler M."/>
            <person name="Boedeker C."/>
            <person name="Pinto D."/>
            <person name="Vollmers J."/>
            <person name="Rivas-Marin E."/>
            <person name="Kohn T."/>
            <person name="Peeters S.H."/>
            <person name="Heuer A."/>
            <person name="Rast P."/>
            <person name="Oberbeckmann S."/>
            <person name="Bunk B."/>
            <person name="Jeske O."/>
            <person name="Meyerdierks A."/>
            <person name="Storesund J.E."/>
            <person name="Kallscheuer N."/>
            <person name="Luecker S."/>
            <person name="Lage O.M."/>
            <person name="Pohl T."/>
            <person name="Merkel B.J."/>
            <person name="Hornburger P."/>
            <person name="Mueller R.-W."/>
            <person name="Bruemmer F."/>
            <person name="Labrenz M."/>
            <person name="Spormann A.M."/>
            <person name="Op Den Camp H."/>
            <person name="Overmann J."/>
            <person name="Amann R."/>
            <person name="Jetten M.S.M."/>
            <person name="Mascher T."/>
            <person name="Medema M.H."/>
            <person name="Devos D.P."/>
            <person name="Kaster A.-K."/>
            <person name="Ovreas L."/>
            <person name="Rohde M."/>
            <person name="Galperin M.Y."/>
            <person name="Jogler C."/>
        </authorList>
    </citation>
    <scope>NUCLEOTIDE SEQUENCE [LARGE SCALE GENOMIC DNA]</scope>
    <source>
        <strain evidence="2 3">KOR34</strain>
    </source>
</reference>
<dbReference type="Proteomes" id="UP000316714">
    <property type="component" value="Unassembled WGS sequence"/>
</dbReference>
<keyword evidence="1" id="KW-0732">Signal</keyword>
<gene>
    <name evidence="2" type="ORF">KOR34_20360</name>
</gene>
<keyword evidence="3" id="KW-1185">Reference proteome</keyword>
<comment type="caution">
    <text evidence="2">The sequence shown here is derived from an EMBL/GenBank/DDBJ whole genome shotgun (WGS) entry which is preliminary data.</text>
</comment>
<protein>
    <recommendedName>
        <fullName evidence="4">TIGR03790 family protein</fullName>
    </recommendedName>
</protein>
<evidence type="ECO:0008006" key="4">
    <source>
        <dbReference type="Google" id="ProtNLM"/>
    </source>
</evidence>
<dbReference type="OrthoDB" id="9771443at2"/>
<dbReference type="NCBIfam" id="TIGR03790">
    <property type="entry name" value="TIGR03790 family protein"/>
    <property type="match status" value="1"/>
</dbReference>
<organism evidence="2 3">
    <name type="scientific">Posidoniimonas corsicana</name>
    <dbReference type="NCBI Taxonomy" id="1938618"/>
    <lineage>
        <taxon>Bacteria</taxon>
        <taxon>Pseudomonadati</taxon>
        <taxon>Planctomycetota</taxon>
        <taxon>Planctomycetia</taxon>
        <taxon>Pirellulales</taxon>
        <taxon>Lacipirellulaceae</taxon>
        <taxon>Posidoniimonas</taxon>
    </lineage>
</organism>
<feature type="signal peptide" evidence="1">
    <location>
        <begin position="1"/>
        <end position="27"/>
    </location>
</feature>
<evidence type="ECO:0000313" key="3">
    <source>
        <dbReference type="Proteomes" id="UP000316714"/>
    </source>
</evidence>
<dbReference type="EMBL" id="SIHJ01000001">
    <property type="protein sequence ID" value="TWT37089.1"/>
    <property type="molecule type" value="Genomic_DNA"/>
</dbReference>
<sequence precursor="true">MRPLSRASLLTLLVVAASAAFPLQANAALQPDEVAVIVARGNRESEGLAKYYCRERGVPAANLCEVDVPSTEAMEREHWRWAVRPEIQKWLKENDPDRKIRCLVTTWGVPLKVKPAKPDEAAARYLAHLQGERAGRIEKLNEVAAELDKLGADPSQDGGASALLEGMGGGDSLKQLEQRLEASLQAAQARLAGQTGEAGVADKTKLQQLAALTAGAGVLLQSMGQQLQQLAQGDQTPPLQAVQQFNLLRGRASGFAEIKTLLDQRAPSYERDELALTVVQQNTGLLGAVKWLDEAISTAEKNETGSSLDSELSLIYWPEDYQLLRWQPNYLRTTFDGSQLRETFPTMMVARLDGPDLKTAKRLIDDAIAVEKAGGLQGKAYFDARGLAEREGPPLETGSYPDYDRALLVTAEGMKTVTNEAGEPRFEVVLNEAPELFGPGDCPDAALYCGWYSLGKYVDAFDWRKGAVAYHLASAEARTLHEENAKTWCKSLLEDGVCATVGPVYEPYLVAFPRPNEFFALLTKSDLTLVEVYYRTKPFNSWMMVLVGDPLYQAQPPR</sequence>
<evidence type="ECO:0000256" key="1">
    <source>
        <dbReference type="SAM" id="SignalP"/>
    </source>
</evidence>
<evidence type="ECO:0000313" key="2">
    <source>
        <dbReference type="EMBL" id="TWT37089.1"/>
    </source>
</evidence>
<proteinExistence type="predicted"/>
<name>A0A5C5VGR3_9BACT</name>
<dbReference type="AlphaFoldDB" id="A0A5C5VGR3"/>
<feature type="chain" id="PRO_5022991216" description="TIGR03790 family protein" evidence="1">
    <location>
        <begin position="28"/>
        <end position="558"/>
    </location>
</feature>